<name>A0ABQ1KF77_9GAMM</name>
<dbReference type="InterPro" id="IPR007235">
    <property type="entry name" value="Glyco_trans_28_C"/>
</dbReference>
<evidence type="ECO:0000313" key="2">
    <source>
        <dbReference type="EMBL" id="GGB95097.1"/>
    </source>
</evidence>
<protein>
    <submittedName>
        <fullName evidence="2">Glycosyl transferase</fullName>
    </submittedName>
</protein>
<sequence>MTGSNPRLLFYVQHLLGIGHIKRAALLVQGWVSAGIRVTVVMGGESVPQFRFTGARVVQLPSLRARDESFSGLVDSAGREPDQLFKQQRTQMLLSVFEAERPDILVIESYPFGRRQLRWELLPLLERAMTSEPRPLIACSVRDIVQGRRPERVAEAVSLIERYFDAVLVHGDRQFVPFGSSFPEADKIEDRLLYTGYVTESKQEVGSESLGKGEVLVSAGGGAVGFKLMESALRGRTATVLANATWRFLVGPNLPGSRRDALQQLASDGVIIEPLRPDFPQLLANCRLSISQGGYNTMMDLLTANARSVVVPFEGEGETEQLERSVRLAALGHCVVVRESELCAQTLAAAVNDAIELQPAELSIDVDGARRSAELLLQRWESTHG</sequence>
<evidence type="ECO:0000259" key="1">
    <source>
        <dbReference type="Pfam" id="PF04101"/>
    </source>
</evidence>
<keyword evidence="3" id="KW-1185">Reference proteome</keyword>
<keyword evidence="2" id="KW-0808">Transferase</keyword>
<feature type="domain" description="Glycosyl transferase family 28 C-terminal" evidence="1">
    <location>
        <begin position="222"/>
        <end position="355"/>
    </location>
</feature>
<dbReference type="Gene3D" id="3.40.50.2000">
    <property type="entry name" value="Glycogen Phosphorylase B"/>
    <property type="match status" value="2"/>
</dbReference>
<organism evidence="2 3">
    <name type="scientific">Marinobacterium zhoushanense</name>
    <dbReference type="NCBI Taxonomy" id="1679163"/>
    <lineage>
        <taxon>Bacteria</taxon>
        <taxon>Pseudomonadati</taxon>
        <taxon>Pseudomonadota</taxon>
        <taxon>Gammaproteobacteria</taxon>
        <taxon>Oceanospirillales</taxon>
        <taxon>Oceanospirillaceae</taxon>
        <taxon>Marinobacterium</taxon>
    </lineage>
</organism>
<accession>A0ABQ1KF77</accession>
<dbReference type="RefSeq" id="WP_188748123.1">
    <property type="nucleotide sequence ID" value="NZ_BMIJ01000004.1"/>
</dbReference>
<proteinExistence type="predicted"/>
<comment type="caution">
    <text evidence="2">The sequence shown here is derived from an EMBL/GenBank/DDBJ whole genome shotgun (WGS) entry which is preliminary data.</text>
</comment>
<evidence type="ECO:0000313" key="3">
    <source>
        <dbReference type="Proteomes" id="UP000629025"/>
    </source>
</evidence>
<dbReference type="GO" id="GO:0016740">
    <property type="term" value="F:transferase activity"/>
    <property type="evidence" value="ECO:0007669"/>
    <property type="project" value="UniProtKB-KW"/>
</dbReference>
<dbReference type="PANTHER" id="PTHR21015">
    <property type="entry name" value="UDP-N-ACETYLGLUCOSAMINE--N-ACETYLMURAMYL-(PENTAPEPTIDE) PYROPHOSPHORYL-UNDECAPRENOL N-ACETYLGLUCOSAMINE TRANSFERASE 1"/>
    <property type="match status" value="1"/>
</dbReference>
<dbReference type="SUPFAM" id="SSF53756">
    <property type="entry name" value="UDP-Glycosyltransferase/glycogen phosphorylase"/>
    <property type="match status" value="1"/>
</dbReference>
<dbReference type="Pfam" id="PF04101">
    <property type="entry name" value="Glyco_tran_28_C"/>
    <property type="match status" value="1"/>
</dbReference>
<dbReference type="Proteomes" id="UP000629025">
    <property type="component" value="Unassembled WGS sequence"/>
</dbReference>
<reference evidence="3" key="1">
    <citation type="journal article" date="2019" name="Int. J. Syst. Evol. Microbiol.">
        <title>The Global Catalogue of Microorganisms (GCM) 10K type strain sequencing project: providing services to taxonomists for standard genome sequencing and annotation.</title>
        <authorList>
            <consortium name="The Broad Institute Genomics Platform"/>
            <consortium name="The Broad Institute Genome Sequencing Center for Infectious Disease"/>
            <person name="Wu L."/>
            <person name="Ma J."/>
        </authorList>
    </citation>
    <scope>NUCLEOTIDE SEQUENCE [LARGE SCALE GENOMIC DNA]</scope>
    <source>
        <strain evidence="3">CGMCC 1.15341</strain>
    </source>
</reference>
<gene>
    <name evidence="2" type="primary">redA</name>
    <name evidence="2" type="ORF">GCM10011352_21500</name>
</gene>
<dbReference type="PANTHER" id="PTHR21015:SF28">
    <property type="entry name" value="SLL1722 PROTEIN"/>
    <property type="match status" value="1"/>
</dbReference>
<dbReference type="EMBL" id="BMIJ01000004">
    <property type="protein sequence ID" value="GGB95097.1"/>
    <property type="molecule type" value="Genomic_DNA"/>
</dbReference>